<dbReference type="SUPFAM" id="SSF56219">
    <property type="entry name" value="DNase I-like"/>
    <property type="match status" value="1"/>
</dbReference>
<dbReference type="PANTHER" id="PTHR14859">
    <property type="entry name" value="CALCOFLUOR WHITE HYPERSENSITIVE PROTEIN PRECURSOR"/>
    <property type="match status" value="1"/>
</dbReference>
<protein>
    <submittedName>
        <fullName evidence="2">Endonuclease</fullName>
    </submittedName>
</protein>
<dbReference type="InterPro" id="IPR005135">
    <property type="entry name" value="Endo/exonuclease/phosphatase"/>
</dbReference>
<evidence type="ECO:0000313" key="2">
    <source>
        <dbReference type="EMBL" id="RHA40277.1"/>
    </source>
</evidence>
<accession>A0A413RL04</accession>
<dbReference type="InterPro" id="IPR051916">
    <property type="entry name" value="GPI-anchor_lipid_remodeler"/>
</dbReference>
<dbReference type="InterPro" id="IPR036691">
    <property type="entry name" value="Endo/exonu/phosph_ase_sf"/>
</dbReference>
<proteinExistence type="predicted"/>
<keyword evidence="2" id="KW-0540">Nuclease</keyword>
<keyword evidence="2" id="KW-0378">Hydrolase</keyword>
<dbReference type="PANTHER" id="PTHR14859:SF1">
    <property type="entry name" value="PGAP2-INTERACTING PROTEIN"/>
    <property type="match status" value="1"/>
</dbReference>
<feature type="domain" description="Endonuclease/exonuclease/phosphatase" evidence="1">
    <location>
        <begin position="4"/>
        <end position="241"/>
    </location>
</feature>
<dbReference type="OrthoDB" id="155529at2"/>
<organism evidence="2 3">
    <name type="scientific">Cellulomonas rhizosphaerae</name>
    <dbReference type="NCBI Taxonomy" id="2293719"/>
    <lineage>
        <taxon>Bacteria</taxon>
        <taxon>Bacillati</taxon>
        <taxon>Actinomycetota</taxon>
        <taxon>Actinomycetes</taxon>
        <taxon>Micrococcales</taxon>
        <taxon>Cellulomonadaceae</taxon>
        <taxon>Cellulomonas</taxon>
    </lineage>
</organism>
<comment type="caution">
    <text evidence="2">The sequence shown here is derived from an EMBL/GenBank/DDBJ whole genome shotgun (WGS) entry which is preliminary data.</text>
</comment>
<dbReference type="GO" id="GO:0004519">
    <property type="term" value="F:endonuclease activity"/>
    <property type="evidence" value="ECO:0007669"/>
    <property type="project" value="UniProtKB-KW"/>
</dbReference>
<dbReference type="Proteomes" id="UP000283374">
    <property type="component" value="Unassembled WGS sequence"/>
</dbReference>
<name>A0A413RL04_9CELL</name>
<keyword evidence="2" id="KW-0255">Endonuclease</keyword>
<dbReference type="GO" id="GO:0006506">
    <property type="term" value="P:GPI anchor biosynthetic process"/>
    <property type="evidence" value="ECO:0007669"/>
    <property type="project" value="TreeGrafter"/>
</dbReference>
<dbReference type="RefSeq" id="WP_118767395.1">
    <property type="nucleotide sequence ID" value="NZ_QWKP01000197.1"/>
</dbReference>
<keyword evidence="3" id="KW-1185">Reference proteome</keyword>
<sequence>MRVATYNIQHGRSELDRRVDVDRFAAAVRALDVDVLVLQEVDHHQRRSRRAVLTEVAAEAMGGAEHRFVPTMRGTPGLWRRAGSVPADRPAYGIAVLSRVPVLEWETVRLAGRPGITWVGSGRVRRPVRDEPRAAVVAVVAADSGPASVVGTHLSWLPSWNRHQLEILVEATSRWPRPTVLMGDLNMLPAQATATSGFTPLATAPTHPVAKPVRQIDHILGRGAVRATGAATSVDTGLSDHRALVVDLAFGP</sequence>
<evidence type="ECO:0000259" key="1">
    <source>
        <dbReference type="Pfam" id="PF03372"/>
    </source>
</evidence>
<reference evidence="2 3" key="1">
    <citation type="submission" date="2018-08" db="EMBL/GenBank/DDBJ databases">
        <title>Cellulomonas rhizosphaerae sp. nov., a novel actinomycete isolated from soil.</title>
        <authorList>
            <person name="Tian Y."/>
        </authorList>
    </citation>
    <scope>NUCLEOTIDE SEQUENCE [LARGE SCALE GENOMIC DNA]</scope>
    <source>
        <strain evidence="2 3">NEAU-TCZ24</strain>
    </source>
</reference>
<dbReference type="Pfam" id="PF03372">
    <property type="entry name" value="Exo_endo_phos"/>
    <property type="match status" value="1"/>
</dbReference>
<dbReference type="GO" id="GO:0016020">
    <property type="term" value="C:membrane"/>
    <property type="evidence" value="ECO:0007669"/>
    <property type="project" value="GOC"/>
</dbReference>
<dbReference type="Gene3D" id="3.60.10.10">
    <property type="entry name" value="Endonuclease/exonuclease/phosphatase"/>
    <property type="match status" value="1"/>
</dbReference>
<dbReference type="AlphaFoldDB" id="A0A413RL04"/>
<dbReference type="EMBL" id="QWKP01000197">
    <property type="protein sequence ID" value="RHA40277.1"/>
    <property type="molecule type" value="Genomic_DNA"/>
</dbReference>
<evidence type="ECO:0000313" key="3">
    <source>
        <dbReference type="Proteomes" id="UP000283374"/>
    </source>
</evidence>
<gene>
    <name evidence="2" type="ORF">D1825_10600</name>
</gene>